<proteinExistence type="predicted"/>
<organism evidence="1 2">
    <name type="scientific">Mycena maculata</name>
    <dbReference type="NCBI Taxonomy" id="230809"/>
    <lineage>
        <taxon>Eukaryota</taxon>
        <taxon>Fungi</taxon>
        <taxon>Dikarya</taxon>
        <taxon>Basidiomycota</taxon>
        <taxon>Agaricomycotina</taxon>
        <taxon>Agaricomycetes</taxon>
        <taxon>Agaricomycetidae</taxon>
        <taxon>Agaricales</taxon>
        <taxon>Marasmiineae</taxon>
        <taxon>Mycenaceae</taxon>
        <taxon>Mycena</taxon>
    </lineage>
</organism>
<gene>
    <name evidence="1" type="ORF">DFH07DRAFT_1017788</name>
</gene>
<evidence type="ECO:0000313" key="1">
    <source>
        <dbReference type="EMBL" id="KAJ7781939.1"/>
    </source>
</evidence>
<feature type="non-terminal residue" evidence="1">
    <location>
        <position position="1"/>
    </location>
</feature>
<dbReference type="EMBL" id="JARJLG010000004">
    <property type="protein sequence ID" value="KAJ7781939.1"/>
    <property type="molecule type" value="Genomic_DNA"/>
</dbReference>
<comment type="caution">
    <text evidence="1">The sequence shown here is derived from an EMBL/GenBank/DDBJ whole genome shotgun (WGS) entry which is preliminary data.</text>
</comment>
<reference evidence="1" key="1">
    <citation type="submission" date="2023-03" db="EMBL/GenBank/DDBJ databases">
        <title>Massive genome expansion in bonnet fungi (Mycena s.s.) driven by repeated elements and novel gene families across ecological guilds.</title>
        <authorList>
            <consortium name="Lawrence Berkeley National Laboratory"/>
            <person name="Harder C.B."/>
            <person name="Miyauchi S."/>
            <person name="Viragh M."/>
            <person name="Kuo A."/>
            <person name="Thoen E."/>
            <person name="Andreopoulos B."/>
            <person name="Lu D."/>
            <person name="Skrede I."/>
            <person name="Drula E."/>
            <person name="Henrissat B."/>
            <person name="Morin E."/>
            <person name="Kohler A."/>
            <person name="Barry K."/>
            <person name="LaButti K."/>
            <person name="Morin E."/>
            <person name="Salamov A."/>
            <person name="Lipzen A."/>
            <person name="Mereny Z."/>
            <person name="Hegedus B."/>
            <person name="Baldrian P."/>
            <person name="Stursova M."/>
            <person name="Weitz H."/>
            <person name="Taylor A."/>
            <person name="Grigoriev I.V."/>
            <person name="Nagy L.G."/>
            <person name="Martin F."/>
            <person name="Kauserud H."/>
        </authorList>
    </citation>
    <scope>NUCLEOTIDE SEQUENCE</scope>
    <source>
        <strain evidence="1">CBHHK188m</strain>
    </source>
</reference>
<keyword evidence="2" id="KW-1185">Reference proteome</keyword>
<name>A0AAD7KAU8_9AGAR</name>
<accession>A0AAD7KAU8</accession>
<dbReference type="AlphaFoldDB" id="A0AAD7KAU8"/>
<dbReference type="Proteomes" id="UP001215280">
    <property type="component" value="Unassembled WGS sequence"/>
</dbReference>
<sequence length="93" mass="10582">MAVSSPLERAKQSPWYRLDEYDNEHAPLRLTVPGIMTGVRYRAVDSQTPTKPTLYDVDRPDTANSEAYNALKDLAFDKEKTIWPKIAGLSRRS</sequence>
<protein>
    <submittedName>
        <fullName evidence="1">Uncharacterized protein</fullName>
    </submittedName>
</protein>
<evidence type="ECO:0000313" key="2">
    <source>
        <dbReference type="Proteomes" id="UP001215280"/>
    </source>
</evidence>